<evidence type="ECO:0000313" key="3">
    <source>
        <dbReference type="Proteomes" id="UP000199229"/>
    </source>
</evidence>
<feature type="compositionally biased region" description="Basic and acidic residues" evidence="1">
    <location>
        <begin position="12"/>
        <end position="25"/>
    </location>
</feature>
<gene>
    <name evidence="2" type="ORF">SAMN05192565_11233</name>
</gene>
<name>A0A1I2UVW4_9HYPH</name>
<proteinExistence type="predicted"/>
<evidence type="ECO:0000256" key="1">
    <source>
        <dbReference type="SAM" id="MobiDB-lite"/>
    </source>
</evidence>
<organism evidence="2 3">
    <name type="scientific">Methylobacterium gossipiicola</name>
    <dbReference type="NCBI Taxonomy" id="582675"/>
    <lineage>
        <taxon>Bacteria</taxon>
        <taxon>Pseudomonadati</taxon>
        <taxon>Pseudomonadota</taxon>
        <taxon>Alphaproteobacteria</taxon>
        <taxon>Hyphomicrobiales</taxon>
        <taxon>Methylobacteriaceae</taxon>
        <taxon>Methylobacterium</taxon>
    </lineage>
</organism>
<dbReference type="Proteomes" id="UP000199229">
    <property type="component" value="Unassembled WGS sequence"/>
</dbReference>
<dbReference type="EMBL" id="FOPM01000012">
    <property type="protein sequence ID" value="SFG81228.1"/>
    <property type="molecule type" value="Genomic_DNA"/>
</dbReference>
<protein>
    <submittedName>
        <fullName evidence="2">Uncharacterized protein</fullName>
    </submittedName>
</protein>
<dbReference type="STRING" id="582675.SAMN05192565_11233"/>
<sequence>MTSWCSVLAEEQNRLGEDGGPDRIEPSFTEGGVVRRHTARRPVVCDDCPIGRGVRVGERYSVHVGLDLDRRDFFREWHCETMADECRAALPPPPPVERTPPPTGVPIDPDNLPF</sequence>
<dbReference type="RefSeq" id="WP_210348358.1">
    <property type="nucleotide sequence ID" value="NZ_FOPM01000012.1"/>
</dbReference>
<reference evidence="3" key="1">
    <citation type="submission" date="2016-10" db="EMBL/GenBank/DDBJ databases">
        <authorList>
            <person name="Varghese N."/>
            <person name="Submissions S."/>
        </authorList>
    </citation>
    <scope>NUCLEOTIDE SEQUENCE [LARGE SCALE GENOMIC DNA]</scope>
    <source>
        <strain evidence="3">Gh-105</strain>
    </source>
</reference>
<keyword evidence="3" id="KW-1185">Reference proteome</keyword>
<evidence type="ECO:0000313" key="2">
    <source>
        <dbReference type="EMBL" id="SFG81228.1"/>
    </source>
</evidence>
<feature type="compositionally biased region" description="Pro residues" evidence="1">
    <location>
        <begin position="90"/>
        <end position="104"/>
    </location>
</feature>
<feature type="region of interest" description="Disordered" evidence="1">
    <location>
        <begin position="88"/>
        <end position="114"/>
    </location>
</feature>
<dbReference type="AlphaFoldDB" id="A0A1I2UVW4"/>
<feature type="region of interest" description="Disordered" evidence="1">
    <location>
        <begin position="12"/>
        <end position="31"/>
    </location>
</feature>
<accession>A0A1I2UVW4</accession>